<feature type="repeat" description="ANK" evidence="3">
    <location>
        <begin position="265"/>
        <end position="297"/>
    </location>
</feature>
<keyword evidence="2 3" id="KW-0040">ANK repeat</keyword>
<reference evidence="4 5" key="1">
    <citation type="journal article" date="2021" name="J. Hered.">
        <title>A chromosome-level genome assembly of the parasitoid wasp, Cotesia glomerata (Hymenoptera: Braconidae).</title>
        <authorList>
            <person name="Pinto B.J."/>
            <person name="Weis J.J."/>
            <person name="Gamble T."/>
            <person name="Ode P.J."/>
            <person name="Paul R."/>
            <person name="Zaspel J.M."/>
        </authorList>
    </citation>
    <scope>NUCLEOTIDE SEQUENCE [LARGE SCALE GENOMIC DNA]</scope>
    <source>
        <strain evidence="4">CgM1</strain>
    </source>
</reference>
<dbReference type="PROSITE" id="PS50297">
    <property type="entry name" value="ANK_REP_REGION"/>
    <property type="match status" value="2"/>
</dbReference>
<dbReference type="PANTHER" id="PTHR24198">
    <property type="entry name" value="ANKYRIN REPEAT AND PROTEIN KINASE DOMAIN-CONTAINING PROTEIN"/>
    <property type="match status" value="1"/>
</dbReference>
<feature type="repeat" description="ANK" evidence="3">
    <location>
        <begin position="496"/>
        <end position="525"/>
    </location>
</feature>
<keyword evidence="1" id="KW-0677">Repeat</keyword>
<dbReference type="EMBL" id="JAHXZJ010002609">
    <property type="protein sequence ID" value="KAH0540708.1"/>
    <property type="molecule type" value="Genomic_DNA"/>
</dbReference>
<sequence length="733" mass="85750">MFKHMNVELYNRMRFNADQLHYALPLETEMINILLCACRSTPSRSYGKNYIEKELTLKPPSKGSPLRDSIFEAPLTLKRPSAVAVASPTTRRWRYLYPFCRSKKEISINYKIMDRPRYNLRAETACLQKYFDFNEDTEKVKDVNERISCPKFGNPTLLQLAIFYNHEKFVKFLLEKNADVNIVTELWGTALHVAVKLRRFHMMQNLFHAGAIIDKLASKKNCTPIYYLFEKEEGEKDTDWQSIIVLFIKKGLDVDQICIRCPPEPSMTLLDVALKNKETKAVKILLDVGASVDRVDDSGRTPLEKAEIFESEESKELISDYIIKLRMVGLPVSDRNWKAVAETNYRKFNDLKLECMQEIQLMKDLTDPVIGITYDKVFSKSEEELKIFKTFLRSDIMAFYDNIRPKFKIYFKIMVRQVRYVTEINLSDSERQATAEYYEKRKNLKDLRWINIRLKCSEYGDPTLLQFAVFCEDELFVCQLLQRKANVHFDNVVWGTALHIAVRQHKMTIIEMLLKAGARVDKLATKFNCTPIFHLLRYKNAYWVDRVYLLIKYGVNINHVCVDYDNKKQVPLEVAIVNGNEVAVKSLLEMGADIDKVNPRTNMIPLQLIDTYSNLPNFMTIREMIMNHIVILITAGIPVSKRNRDAVQRYNDDLIKSCDEEIKSMESIKYPYTRLTYYEILMKSDQELVNFFLETRRSVKHKEVPNELLRNYGQIVVNKVIRVNALVKARRKK</sequence>
<dbReference type="AlphaFoldDB" id="A0AAV7I4D4"/>
<dbReference type="InterPro" id="IPR002110">
    <property type="entry name" value="Ankyrin_rpt"/>
</dbReference>
<keyword evidence="5" id="KW-1185">Reference proteome</keyword>
<dbReference type="SMART" id="SM00248">
    <property type="entry name" value="ANK"/>
    <property type="match status" value="8"/>
</dbReference>
<feature type="repeat" description="ANK" evidence="3">
    <location>
        <begin position="153"/>
        <end position="185"/>
    </location>
</feature>
<comment type="caution">
    <text evidence="4">The sequence shown here is derived from an EMBL/GenBank/DDBJ whole genome shotgun (WGS) entry which is preliminary data.</text>
</comment>
<dbReference type="Pfam" id="PF12796">
    <property type="entry name" value="Ank_2"/>
    <property type="match status" value="2"/>
</dbReference>
<dbReference type="Proteomes" id="UP000826195">
    <property type="component" value="Unassembled WGS sequence"/>
</dbReference>
<evidence type="ECO:0000313" key="5">
    <source>
        <dbReference type="Proteomes" id="UP000826195"/>
    </source>
</evidence>
<gene>
    <name evidence="4" type="ORF">KQX54_019318</name>
</gene>
<evidence type="ECO:0000256" key="1">
    <source>
        <dbReference type="ARBA" id="ARBA00022737"/>
    </source>
</evidence>
<dbReference type="InterPro" id="IPR036770">
    <property type="entry name" value="Ankyrin_rpt-contain_sf"/>
</dbReference>
<accession>A0AAV7I4D4</accession>
<feature type="repeat" description="ANK" evidence="3">
    <location>
        <begin position="567"/>
        <end position="599"/>
    </location>
</feature>
<dbReference type="Gene3D" id="1.25.40.20">
    <property type="entry name" value="Ankyrin repeat-containing domain"/>
    <property type="match status" value="2"/>
</dbReference>
<proteinExistence type="predicted"/>
<organism evidence="4 5">
    <name type="scientific">Cotesia glomerata</name>
    <name type="common">Lepidopteran parasitic wasp</name>
    <name type="synonym">Apanteles glomeratus</name>
    <dbReference type="NCBI Taxonomy" id="32391"/>
    <lineage>
        <taxon>Eukaryota</taxon>
        <taxon>Metazoa</taxon>
        <taxon>Ecdysozoa</taxon>
        <taxon>Arthropoda</taxon>
        <taxon>Hexapoda</taxon>
        <taxon>Insecta</taxon>
        <taxon>Pterygota</taxon>
        <taxon>Neoptera</taxon>
        <taxon>Endopterygota</taxon>
        <taxon>Hymenoptera</taxon>
        <taxon>Apocrita</taxon>
        <taxon>Ichneumonoidea</taxon>
        <taxon>Braconidae</taxon>
        <taxon>Microgastrinae</taxon>
        <taxon>Cotesia</taxon>
    </lineage>
</organism>
<evidence type="ECO:0000313" key="4">
    <source>
        <dbReference type="EMBL" id="KAH0540708.1"/>
    </source>
</evidence>
<protein>
    <submittedName>
        <fullName evidence="4">Uncharacterized protein</fullName>
    </submittedName>
</protein>
<name>A0AAV7I4D4_COTGL</name>
<dbReference type="PANTHER" id="PTHR24198:SF165">
    <property type="entry name" value="ANKYRIN REPEAT-CONTAINING PROTEIN-RELATED"/>
    <property type="match status" value="1"/>
</dbReference>
<dbReference type="SUPFAM" id="SSF48403">
    <property type="entry name" value="Ankyrin repeat"/>
    <property type="match status" value="2"/>
</dbReference>
<evidence type="ECO:0000256" key="2">
    <source>
        <dbReference type="ARBA" id="ARBA00023043"/>
    </source>
</evidence>
<evidence type="ECO:0000256" key="3">
    <source>
        <dbReference type="PROSITE-ProRule" id="PRU00023"/>
    </source>
</evidence>
<dbReference type="PROSITE" id="PS50088">
    <property type="entry name" value="ANK_REPEAT"/>
    <property type="match status" value="4"/>
</dbReference>